<evidence type="ECO:0000256" key="7">
    <source>
        <dbReference type="ARBA" id="ARBA00022840"/>
    </source>
</evidence>
<evidence type="ECO:0000313" key="11">
    <source>
        <dbReference type="EMBL" id="MBJ7601690.1"/>
    </source>
</evidence>
<proteinExistence type="inferred from homology"/>
<evidence type="ECO:0000256" key="3">
    <source>
        <dbReference type="ARBA" id="ARBA00022679"/>
    </source>
</evidence>
<gene>
    <name evidence="11" type="ORF">JF888_00590</name>
</gene>
<dbReference type="GO" id="GO:0046872">
    <property type="term" value="F:metal ion binding"/>
    <property type="evidence" value="ECO:0007669"/>
    <property type="project" value="UniProtKB-KW"/>
</dbReference>
<dbReference type="GO" id="GO:0003677">
    <property type="term" value="F:DNA binding"/>
    <property type="evidence" value="ECO:0007669"/>
    <property type="project" value="InterPro"/>
</dbReference>
<dbReference type="Proteomes" id="UP000620075">
    <property type="component" value="Unassembled WGS sequence"/>
</dbReference>
<evidence type="ECO:0000313" key="12">
    <source>
        <dbReference type="Proteomes" id="UP000620075"/>
    </source>
</evidence>
<accession>A0A934KBB5</accession>
<dbReference type="Pfam" id="PF01909">
    <property type="entry name" value="NTP_transf_2"/>
    <property type="match status" value="1"/>
</dbReference>
<dbReference type="AlphaFoldDB" id="A0A934KBB5"/>
<dbReference type="PANTHER" id="PTHR33571:SF12">
    <property type="entry name" value="BSL3053 PROTEIN"/>
    <property type="match status" value="1"/>
</dbReference>
<keyword evidence="3" id="KW-0808">Transferase</keyword>
<sequence length="173" mass="18607">MSEFSRRLATARRAAALTQAELAARLGTTQAAVARLESGRVEPTLRTLRKLADVLGLRFAIAPDRGLQVSVLPALSDLREQRDEILRLAAASGARNLRVFGSVGRGEAGAGSDVDLLVDLEPDRTLMDLGELQLNLEELLGVAVHAAVLPEQPAGSDSERRIVERIEREAVPL</sequence>
<dbReference type="Gene3D" id="1.10.260.40">
    <property type="entry name" value="lambda repressor-like DNA-binding domains"/>
    <property type="match status" value="1"/>
</dbReference>
<keyword evidence="4" id="KW-0548">Nucleotidyltransferase</keyword>
<reference evidence="11 12" key="1">
    <citation type="submission" date="2020-10" db="EMBL/GenBank/DDBJ databases">
        <title>Ca. Dormibacterota MAGs.</title>
        <authorList>
            <person name="Montgomery K."/>
        </authorList>
    </citation>
    <scope>NUCLEOTIDE SEQUENCE [LARGE SCALE GENOMIC DNA]</scope>
    <source>
        <strain evidence="11">SC8811_S16_3</strain>
    </source>
</reference>
<keyword evidence="6" id="KW-0547">Nucleotide-binding</keyword>
<evidence type="ECO:0000256" key="8">
    <source>
        <dbReference type="ARBA" id="ARBA00022842"/>
    </source>
</evidence>
<evidence type="ECO:0000256" key="4">
    <source>
        <dbReference type="ARBA" id="ARBA00022695"/>
    </source>
</evidence>
<evidence type="ECO:0000256" key="9">
    <source>
        <dbReference type="ARBA" id="ARBA00038276"/>
    </source>
</evidence>
<dbReference type="GO" id="GO:0005524">
    <property type="term" value="F:ATP binding"/>
    <property type="evidence" value="ECO:0007669"/>
    <property type="project" value="UniProtKB-KW"/>
</dbReference>
<dbReference type="RefSeq" id="WP_338176045.1">
    <property type="nucleotide sequence ID" value="NZ_JAEKNQ010000005.1"/>
</dbReference>
<dbReference type="SUPFAM" id="SSF47413">
    <property type="entry name" value="lambda repressor-like DNA-binding domains"/>
    <property type="match status" value="1"/>
</dbReference>
<comment type="similarity">
    <text evidence="9">Belongs to the MntA antitoxin family.</text>
</comment>
<keyword evidence="8" id="KW-0460">Magnesium</keyword>
<keyword evidence="5" id="KW-0479">Metal-binding</keyword>
<comment type="caution">
    <text evidence="11">The sequence shown here is derived from an EMBL/GenBank/DDBJ whole genome shotgun (WGS) entry which is preliminary data.</text>
</comment>
<dbReference type="Gene3D" id="3.30.460.10">
    <property type="entry name" value="Beta Polymerase, domain 2"/>
    <property type="match status" value="1"/>
</dbReference>
<organism evidence="11 12">
    <name type="scientific">Candidatus Dormiibacter inghamiae</name>
    <dbReference type="NCBI Taxonomy" id="3127013"/>
    <lineage>
        <taxon>Bacteria</taxon>
        <taxon>Bacillati</taxon>
        <taxon>Candidatus Dormiibacterota</taxon>
        <taxon>Candidatus Dormibacteria</taxon>
        <taxon>Candidatus Dormibacterales</taxon>
        <taxon>Candidatus Dormibacteraceae</taxon>
        <taxon>Candidatus Dormiibacter</taxon>
    </lineage>
</organism>
<dbReference type="InterPro" id="IPR043519">
    <property type="entry name" value="NT_sf"/>
</dbReference>
<dbReference type="InterPro" id="IPR010982">
    <property type="entry name" value="Lambda_DNA-bd_dom_sf"/>
</dbReference>
<dbReference type="InterPro" id="IPR052038">
    <property type="entry name" value="Type-VII_TA_antitoxin"/>
</dbReference>
<dbReference type="PANTHER" id="PTHR33571">
    <property type="entry name" value="SSL8005 PROTEIN"/>
    <property type="match status" value="1"/>
</dbReference>
<dbReference type="PROSITE" id="PS50943">
    <property type="entry name" value="HTH_CROC1"/>
    <property type="match status" value="1"/>
</dbReference>
<evidence type="ECO:0000256" key="2">
    <source>
        <dbReference type="ARBA" id="ARBA00022649"/>
    </source>
</evidence>
<dbReference type="InterPro" id="IPR001387">
    <property type="entry name" value="Cro/C1-type_HTH"/>
</dbReference>
<dbReference type="Pfam" id="PF01381">
    <property type="entry name" value="HTH_3"/>
    <property type="match status" value="1"/>
</dbReference>
<feature type="domain" description="HTH cro/C1-type" evidence="10">
    <location>
        <begin position="8"/>
        <end position="62"/>
    </location>
</feature>
<evidence type="ECO:0000256" key="5">
    <source>
        <dbReference type="ARBA" id="ARBA00022723"/>
    </source>
</evidence>
<dbReference type="SMART" id="SM00530">
    <property type="entry name" value="HTH_XRE"/>
    <property type="match status" value="1"/>
</dbReference>
<evidence type="ECO:0000256" key="6">
    <source>
        <dbReference type="ARBA" id="ARBA00022741"/>
    </source>
</evidence>
<dbReference type="GO" id="GO:0016779">
    <property type="term" value="F:nucleotidyltransferase activity"/>
    <property type="evidence" value="ECO:0007669"/>
    <property type="project" value="UniProtKB-KW"/>
</dbReference>
<name>A0A934KBB5_9BACT</name>
<comment type="cofactor">
    <cofactor evidence="1">
        <name>Mg(2+)</name>
        <dbReference type="ChEBI" id="CHEBI:18420"/>
    </cofactor>
</comment>
<dbReference type="CDD" id="cd00093">
    <property type="entry name" value="HTH_XRE"/>
    <property type="match status" value="1"/>
</dbReference>
<dbReference type="InterPro" id="IPR002934">
    <property type="entry name" value="Polymerase_NTP_transf_dom"/>
</dbReference>
<evidence type="ECO:0000256" key="1">
    <source>
        <dbReference type="ARBA" id="ARBA00001946"/>
    </source>
</evidence>
<keyword evidence="2" id="KW-1277">Toxin-antitoxin system</keyword>
<dbReference type="CDD" id="cd05403">
    <property type="entry name" value="NT_KNTase_like"/>
    <property type="match status" value="1"/>
</dbReference>
<dbReference type="SUPFAM" id="SSF81301">
    <property type="entry name" value="Nucleotidyltransferase"/>
    <property type="match status" value="1"/>
</dbReference>
<dbReference type="EMBL" id="JAEKNQ010000005">
    <property type="protein sequence ID" value="MBJ7601690.1"/>
    <property type="molecule type" value="Genomic_DNA"/>
</dbReference>
<evidence type="ECO:0000259" key="10">
    <source>
        <dbReference type="PROSITE" id="PS50943"/>
    </source>
</evidence>
<protein>
    <submittedName>
        <fullName evidence="11">Helix-turn-helix domain-containing protein</fullName>
    </submittedName>
</protein>
<keyword evidence="7" id="KW-0067">ATP-binding</keyword>